<dbReference type="STRING" id="32264.T1JW72"/>
<dbReference type="InterPro" id="IPR033452">
    <property type="entry name" value="GH30_C"/>
</dbReference>
<dbReference type="InterPro" id="IPR001139">
    <property type="entry name" value="Glyco_hydro_30"/>
</dbReference>
<dbReference type="AlphaFoldDB" id="T1JW72"/>
<dbReference type="GO" id="GO:0016241">
    <property type="term" value="P:regulation of macroautophagy"/>
    <property type="evidence" value="ECO:0007669"/>
    <property type="project" value="UniProtKB-ARBA"/>
</dbReference>
<dbReference type="GO" id="GO:0042391">
    <property type="term" value="P:regulation of membrane potential"/>
    <property type="evidence" value="ECO:0007669"/>
    <property type="project" value="UniProtKB-ARBA"/>
</dbReference>
<dbReference type="GO" id="GO:0051246">
    <property type="term" value="P:regulation of protein metabolic process"/>
    <property type="evidence" value="ECO:0007669"/>
    <property type="project" value="UniProtKB-ARBA"/>
</dbReference>
<dbReference type="EMBL" id="CAEY01000807">
    <property type="status" value="NOT_ANNOTATED_CDS"/>
    <property type="molecule type" value="Genomic_DNA"/>
</dbReference>
<accession>T1JW72</accession>
<dbReference type="InterPro" id="IPR033453">
    <property type="entry name" value="Glyco_hydro_30_TIM-barrel"/>
</dbReference>
<dbReference type="Gene3D" id="3.20.20.80">
    <property type="entry name" value="Glycosidases"/>
    <property type="match status" value="1"/>
</dbReference>
<dbReference type="GO" id="GO:0016758">
    <property type="term" value="F:hexosyltransferase activity"/>
    <property type="evidence" value="ECO:0007669"/>
    <property type="project" value="UniProtKB-ARBA"/>
</dbReference>
<dbReference type="GO" id="GO:0005102">
    <property type="term" value="F:signaling receptor binding"/>
    <property type="evidence" value="ECO:0007669"/>
    <property type="project" value="UniProtKB-ARBA"/>
</dbReference>
<comment type="similarity">
    <text evidence="4 12">Belongs to the glycosyl hydrolase 30 family.</text>
</comment>
<dbReference type="GO" id="GO:0005764">
    <property type="term" value="C:lysosome"/>
    <property type="evidence" value="ECO:0007669"/>
    <property type="project" value="UniProtKB-ARBA"/>
</dbReference>
<reference evidence="16" key="1">
    <citation type="submission" date="2011-08" db="EMBL/GenBank/DDBJ databases">
        <authorList>
            <person name="Rombauts S."/>
        </authorList>
    </citation>
    <scope>NUCLEOTIDE SEQUENCE</scope>
    <source>
        <strain evidence="16">London</strain>
    </source>
</reference>
<comment type="catalytic activity">
    <reaction evidence="11">
        <text>an N-acyl-1-beta-D-glucosyl-15-methylhexadecasphing-4-enine + H2O = an N-acyl-15-methylhexadecasphing-4-enine + D-glucose</text>
        <dbReference type="Rhea" id="RHEA:34755"/>
        <dbReference type="ChEBI" id="CHEBI:4167"/>
        <dbReference type="ChEBI" id="CHEBI:15377"/>
        <dbReference type="ChEBI" id="CHEBI:70815"/>
        <dbReference type="ChEBI" id="CHEBI:70846"/>
    </reaction>
    <physiologicalReaction direction="left-to-right" evidence="11">
        <dbReference type="Rhea" id="RHEA:34756"/>
    </physiologicalReaction>
</comment>
<organism evidence="15 16">
    <name type="scientific">Tetranychus urticae</name>
    <name type="common">Two-spotted spider mite</name>
    <dbReference type="NCBI Taxonomy" id="32264"/>
    <lineage>
        <taxon>Eukaryota</taxon>
        <taxon>Metazoa</taxon>
        <taxon>Ecdysozoa</taxon>
        <taxon>Arthropoda</taxon>
        <taxon>Chelicerata</taxon>
        <taxon>Arachnida</taxon>
        <taxon>Acari</taxon>
        <taxon>Acariformes</taxon>
        <taxon>Trombidiformes</taxon>
        <taxon>Prostigmata</taxon>
        <taxon>Eleutherengona</taxon>
        <taxon>Raphignathae</taxon>
        <taxon>Tetranychoidea</taxon>
        <taxon>Tetranychidae</taxon>
        <taxon>Tetranychus</taxon>
    </lineage>
</organism>
<dbReference type="PRINTS" id="PR00843">
    <property type="entry name" value="GLHYDRLASE30"/>
</dbReference>
<dbReference type="Pfam" id="PF17189">
    <property type="entry name" value="Glyco_hydro_30C"/>
    <property type="match status" value="1"/>
</dbReference>
<evidence type="ECO:0000313" key="15">
    <source>
        <dbReference type="EnsemblMetazoa" id="tetur02g07230.1"/>
    </source>
</evidence>
<dbReference type="SUPFAM" id="SSF51445">
    <property type="entry name" value="(Trans)glycosidases"/>
    <property type="match status" value="1"/>
</dbReference>
<evidence type="ECO:0000256" key="12">
    <source>
        <dbReference type="RuleBase" id="RU361188"/>
    </source>
</evidence>
<evidence type="ECO:0000256" key="8">
    <source>
        <dbReference type="ARBA" id="ARBA00022919"/>
    </source>
</evidence>
<evidence type="ECO:0000259" key="14">
    <source>
        <dbReference type="Pfam" id="PF17189"/>
    </source>
</evidence>
<evidence type="ECO:0000256" key="5">
    <source>
        <dbReference type="ARBA" id="ARBA00012658"/>
    </source>
</evidence>
<evidence type="ECO:0000256" key="4">
    <source>
        <dbReference type="ARBA" id="ARBA00005382"/>
    </source>
</evidence>
<evidence type="ECO:0000256" key="1">
    <source>
        <dbReference type="ARBA" id="ARBA00001013"/>
    </source>
</evidence>
<dbReference type="PANTHER" id="PTHR11069:SF23">
    <property type="entry name" value="LYSOSOMAL ACID GLUCOSYLCERAMIDASE"/>
    <property type="match status" value="1"/>
</dbReference>
<dbReference type="HOGENOM" id="CLU_014379_1_2_1"/>
<feature type="domain" description="Glycosyl hydrolase family 30 TIM-barrel" evidence="13">
    <location>
        <begin position="102"/>
        <end position="456"/>
    </location>
</feature>
<dbReference type="GO" id="GO:0004348">
    <property type="term" value="F:glucosylceramidase activity"/>
    <property type="evidence" value="ECO:0007669"/>
    <property type="project" value="UniProtKB-EC"/>
</dbReference>
<dbReference type="EnsemblMetazoa" id="tetur02g07230.1">
    <property type="protein sequence ID" value="tetur02g07230.1"/>
    <property type="gene ID" value="tetur02g07230"/>
</dbReference>
<dbReference type="GO" id="GO:0007040">
    <property type="term" value="P:lysosome organization"/>
    <property type="evidence" value="ECO:0007669"/>
    <property type="project" value="UniProtKB-ARBA"/>
</dbReference>
<evidence type="ECO:0000256" key="3">
    <source>
        <dbReference type="ARBA" id="ARBA00004991"/>
    </source>
</evidence>
<reference evidence="15" key="2">
    <citation type="submission" date="2015-06" db="UniProtKB">
        <authorList>
            <consortium name="EnsemblMetazoa"/>
        </authorList>
    </citation>
    <scope>IDENTIFICATION</scope>
</reference>
<dbReference type="GO" id="GO:0032006">
    <property type="term" value="P:regulation of TOR signaling"/>
    <property type="evidence" value="ECO:0007669"/>
    <property type="project" value="UniProtKB-ARBA"/>
</dbReference>
<keyword evidence="8 12" id="KW-0746">Sphingolipid metabolism</keyword>
<dbReference type="EC" id="3.2.1.45" evidence="5 12"/>
<proteinExistence type="inferred from homology"/>
<comment type="catalytic activity">
    <reaction evidence="10">
        <text>a beta-D-glucosylceramide + H2O = an N-acyl-sphingoid base + D-glucose</text>
        <dbReference type="Rhea" id="RHEA:81447"/>
        <dbReference type="ChEBI" id="CHEBI:4167"/>
        <dbReference type="ChEBI" id="CHEBI:15377"/>
        <dbReference type="ChEBI" id="CHEBI:83264"/>
        <dbReference type="ChEBI" id="CHEBI:83273"/>
    </reaction>
    <physiologicalReaction direction="left-to-right" evidence="10">
        <dbReference type="Rhea" id="RHEA:81448"/>
    </physiologicalReaction>
</comment>
<evidence type="ECO:0000259" key="13">
    <source>
        <dbReference type="Pfam" id="PF02055"/>
    </source>
</evidence>
<protein>
    <recommendedName>
        <fullName evidence="5 12">Glucosylceramidase</fullName>
        <ecNumber evidence="5 12">3.2.1.45</ecNumber>
    </recommendedName>
</protein>
<dbReference type="GO" id="GO:0005774">
    <property type="term" value="C:vacuolar membrane"/>
    <property type="evidence" value="ECO:0007669"/>
    <property type="project" value="UniProtKB-ARBA"/>
</dbReference>
<dbReference type="GO" id="GO:0008202">
    <property type="term" value="P:steroid metabolic process"/>
    <property type="evidence" value="ECO:0007669"/>
    <property type="project" value="UniProtKB-ARBA"/>
</dbReference>
<comment type="pathway">
    <text evidence="3">Sphingolipid metabolism.</text>
</comment>
<dbReference type="InterPro" id="IPR017853">
    <property type="entry name" value="GH"/>
</dbReference>
<keyword evidence="7 12" id="KW-0378">Hydrolase</keyword>
<dbReference type="SUPFAM" id="SSF51011">
    <property type="entry name" value="Glycosyl hydrolase domain"/>
    <property type="match status" value="1"/>
</dbReference>
<evidence type="ECO:0000313" key="16">
    <source>
        <dbReference type="Proteomes" id="UP000015104"/>
    </source>
</evidence>
<dbReference type="FunFam" id="3.20.20.80:FF:000030">
    <property type="entry name" value="Lysosomal acid glucosylceramidase"/>
    <property type="match status" value="1"/>
</dbReference>
<comment type="pathway">
    <text evidence="2">Lipid metabolism; sphingolipid metabolism.</text>
</comment>
<dbReference type="GO" id="GO:0010605">
    <property type="term" value="P:negative regulation of macromolecule metabolic process"/>
    <property type="evidence" value="ECO:0007669"/>
    <property type="project" value="UniProtKB-ARBA"/>
</dbReference>
<keyword evidence="12" id="KW-0326">Glycosidase</keyword>
<evidence type="ECO:0000256" key="10">
    <source>
        <dbReference type="ARBA" id="ARBA00050474"/>
    </source>
</evidence>
<feature type="domain" description="Glycosyl hydrolase family 30 beta sandwich" evidence="14">
    <location>
        <begin position="459"/>
        <end position="522"/>
    </location>
</feature>
<dbReference type="GO" id="GO:0006680">
    <property type="term" value="P:glucosylceramide catabolic process"/>
    <property type="evidence" value="ECO:0007669"/>
    <property type="project" value="TreeGrafter"/>
</dbReference>
<keyword evidence="6" id="KW-0732">Signal</keyword>
<keyword evidence="16" id="KW-1185">Reference proteome</keyword>
<dbReference type="GO" id="GO:0006066">
    <property type="term" value="P:alcohol metabolic process"/>
    <property type="evidence" value="ECO:0007669"/>
    <property type="project" value="UniProtKB-ARBA"/>
</dbReference>
<dbReference type="eggNOG" id="KOG2566">
    <property type="taxonomic scope" value="Eukaryota"/>
</dbReference>
<evidence type="ECO:0000256" key="11">
    <source>
        <dbReference type="ARBA" id="ARBA00051345"/>
    </source>
</evidence>
<keyword evidence="9 12" id="KW-0443">Lipid metabolism</keyword>
<evidence type="ECO:0000256" key="7">
    <source>
        <dbReference type="ARBA" id="ARBA00022801"/>
    </source>
</evidence>
<evidence type="ECO:0000256" key="2">
    <source>
        <dbReference type="ARBA" id="ARBA00004760"/>
    </source>
</evidence>
<dbReference type="Proteomes" id="UP000015104">
    <property type="component" value="Unassembled WGS sequence"/>
</dbReference>
<comment type="catalytic activity">
    <reaction evidence="1">
        <text>a beta-D-glucosyl-(1&lt;-&gt;1')-N-acylsphing-4-enine + H2O = an N-acylsphing-4-enine + D-glucose</text>
        <dbReference type="Rhea" id="RHEA:13269"/>
        <dbReference type="ChEBI" id="CHEBI:4167"/>
        <dbReference type="ChEBI" id="CHEBI:15377"/>
        <dbReference type="ChEBI" id="CHEBI:22801"/>
        <dbReference type="ChEBI" id="CHEBI:52639"/>
        <dbReference type="EC" id="3.2.1.45"/>
    </reaction>
    <physiologicalReaction direction="left-to-right" evidence="1">
        <dbReference type="Rhea" id="RHEA:13270"/>
    </physiologicalReaction>
</comment>
<dbReference type="PANTHER" id="PTHR11069">
    <property type="entry name" value="GLUCOSYLCERAMIDASE"/>
    <property type="match status" value="1"/>
</dbReference>
<dbReference type="Pfam" id="PF02055">
    <property type="entry name" value="Glyco_hydro_30"/>
    <property type="match status" value="1"/>
</dbReference>
<dbReference type="GO" id="GO:0030163">
    <property type="term" value="P:protein catabolic process"/>
    <property type="evidence" value="ECO:0007669"/>
    <property type="project" value="UniProtKB-ARBA"/>
</dbReference>
<evidence type="ECO:0000256" key="6">
    <source>
        <dbReference type="ARBA" id="ARBA00022729"/>
    </source>
</evidence>
<sequence length="527" mass="59638">MLLFVTLIHGNDDHCVKEYFDQNSFVCVCNISVCPNIEPATPVSKGYIDSWESSRDQYRFHRTQLSINDLARPLESNMLQKLTLPYKKLRIQINIDDQRQTIHGFGGAITDATGLNLLNLPVNLSDSIMSNYFSKNGLDYSVTRVPIGGTDFSTRIYTYADDQPDDFELEHFALEPEDKLLKIPLIKQALKLKEGNLKLLGSAWSPPGWMKTNNNITGSGFLKGSPGGPYYKAWAKYYVKFLEAYAKEGIDFWGITTQNEPTQAIVHQEFFYNCLGLTPQQLRDFVKLDLGPVLRDAGYGTDKLQVLLHDDIRDFLPSYTEAVLNDTEAASYVTGIGYHWYKNGLEDFYENLNLVHSNFPNHFLFSTEACEGFARFSTERAQLGNWTRAETYAVDIIEDLNRFTTGWLDWNLALNTQGGPSWAENWTDGLILVDASKATYYRNPMFYSLGHFSKFIPPNSVYIGHEVQGDSQGVYVAAFIDPSDQMVMVILNTNDSPVDLIIEKFTSVSVPIAMDAHSIRTLITPRI</sequence>
<name>T1JW72_TETUR</name>
<dbReference type="GO" id="GO:0006914">
    <property type="term" value="P:autophagy"/>
    <property type="evidence" value="ECO:0007669"/>
    <property type="project" value="UniProtKB-ARBA"/>
</dbReference>
<evidence type="ECO:0000256" key="9">
    <source>
        <dbReference type="ARBA" id="ARBA00023098"/>
    </source>
</evidence>